<feature type="domain" description="Glycosyl-hydrolase 97 C-terminal oligomerisation" evidence="3">
    <location>
        <begin position="592"/>
        <end position="689"/>
    </location>
</feature>
<evidence type="ECO:0000259" key="1">
    <source>
        <dbReference type="Pfam" id="PF10566"/>
    </source>
</evidence>
<evidence type="ECO:0000313" key="4">
    <source>
        <dbReference type="EMBL" id="RDG36357.1"/>
    </source>
</evidence>
<dbReference type="InterPro" id="IPR017853">
    <property type="entry name" value="GH"/>
</dbReference>
<feature type="domain" description="Glycosyl-hydrolase 97 catalytic" evidence="1">
    <location>
        <begin position="322"/>
        <end position="497"/>
    </location>
</feature>
<reference evidence="4 5" key="1">
    <citation type="submission" date="2018-07" db="EMBL/GenBank/DDBJ databases">
        <title>Streptomyces species from bats.</title>
        <authorList>
            <person name="Dunlap C."/>
        </authorList>
    </citation>
    <scope>NUCLEOTIDE SEQUENCE [LARGE SCALE GENOMIC DNA]</scope>
    <source>
        <strain evidence="4 5">AC230</strain>
    </source>
</reference>
<dbReference type="Gene3D" id="2.70.98.10">
    <property type="match status" value="1"/>
</dbReference>
<dbReference type="PANTHER" id="PTHR35803:SF1">
    <property type="entry name" value="GLUCAN 1,4-ALPHA-GLUCOSIDASE SUSB"/>
    <property type="match status" value="1"/>
</dbReference>
<dbReference type="SUPFAM" id="SSF51445">
    <property type="entry name" value="(Trans)glycosidases"/>
    <property type="match status" value="1"/>
</dbReference>
<dbReference type="Gene3D" id="3.20.20.70">
    <property type="entry name" value="Aldolase class I"/>
    <property type="match status" value="1"/>
</dbReference>
<dbReference type="Pfam" id="PF14508">
    <property type="entry name" value="GH97_N"/>
    <property type="match status" value="1"/>
</dbReference>
<dbReference type="GO" id="GO:0016787">
    <property type="term" value="F:hydrolase activity"/>
    <property type="evidence" value="ECO:0007669"/>
    <property type="project" value="UniProtKB-KW"/>
</dbReference>
<dbReference type="InterPro" id="IPR014718">
    <property type="entry name" value="GH-type_carb-bd"/>
</dbReference>
<organism evidence="4 5">
    <name type="scientific">Streptomyces corynorhini</name>
    <dbReference type="NCBI Taxonomy" id="2282652"/>
    <lineage>
        <taxon>Bacteria</taxon>
        <taxon>Bacillati</taxon>
        <taxon>Actinomycetota</taxon>
        <taxon>Actinomycetes</taxon>
        <taxon>Kitasatosporales</taxon>
        <taxon>Streptomycetaceae</taxon>
        <taxon>Streptomyces</taxon>
    </lineage>
</organism>
<dbReference type="Proteomes" id="UP000253741">
    <property type="component" value="Unassembled WGS sequence"/>
</dbReference>
<comment type="caution">
    <text evidence="4">The sequence shown here is derived from an EMBL/GenBank/DDBJ whole genome shotgun (WGS) entry which is preliminary data.</text>
</comment>
<dbReference type="GO" id="GO:0030246">
    <property type="term" value="F:carbohydrate binding"/>
    <property type="evidence" value="ECO:0007669"/>
    <property type="project" value="InterPro"/>
</dbReference>
<feature type="domain" description="Glycosyl-hydrolase 97 N-terminal" evidence="2">
    <location>
        <begin position="55"/>
        <end position="304"/>
    </location>
</feature>
<dbReference type="InterPro" id="IPR019563">
    <property type="entry name" value="GH97_catalytic"/>
</dbReference>
<dbReference type="InterPro" id="IPR006311">
    <property type="entry name" value="TAT_signal"/>
</dbReference>
<proteinExistence type="predicted"/>
<evidence type="ECO:0000313" key="5">
    <source>
        <dbReference type="Proteomes" id="UP000253741"/>
    </source>
</evidence>
<dbReference type="InterPro" id="IPR013785">
    <property type="entry name" value="Aldolase_TIM"/>
</dbReference>
<dbReference type="AlphaFoldDB" id="A0A370B3C4"/>
<dbReference type="InterPro" id="IPR029486">
    <property type="entry name" value="GH97_N"/>
</dbReference>
<protein>
    <submittedName>
        <fullName evidence="4">Glycoside hydrolase family 97 protein</fullName>
    </submittedName>
</protein>
<dbReference type="PANTHER" id="PTHR35803">
    <property type="entry name" value="GLUCAN 1,4-ALPHA-GLUCOSIDASE SUSB-RELATED"/>
    <property type="match status" value="1"/>
</dbReference>
<dbReference type="InterPro" id="IPR052720">
    <property type="entry name" value="Glycosyl_hydrolase_97"/>
</dbReference>
<evidence type="ECO:0000259" key="2">
    <source>
        <dbReference type="Pfam" id="PF14508"/>
    </source>
</evidence>
<dbReference type="Pfam" id="PF14509">
    <property type="entry name" value="GH97_C"/>
    <property type="match status" value="1"/>
</dbReference>
<keyword evidence="4" id="KW-0378">Hydrolase</keyword>
<gene>
    <name evidence="4" type="ORF">DVH02_20360</name>
</gene>
<evidence type="ECO:0000259" key="3">
    <source>
        <dbReference type="Pfam" id="PF14509"/>
    </source>
</evidence>
<name>A0A370B3C4_9ACTN</name>
<dbReference type="PROSITE" id="PS51318">
    <property type="entry name" value="TAT"/>
    <property type="match status" value="1"/>
</dbReference>
<keyword evidence="5" id="KW-1185">Reference proteome</keyword>
<dbReference type="EMBL" id="QQNA01000161">
    <property type="protein sequence ID" value="RDG36357.1"/>
    <property type="molecule type" value="Genomic_DNA"/>
</dbReference>
<accession>A0A370B3C4</accession>
<dbReference type="InterPro" id="IPR029483">
    <property type="entry name" value="GH97_C"/>
</dbReference>
<sequence>MSRPLSTEPAAMECEVVSKPNRRTVLGATAGAVLTGALTAPASAASVTPSGHVTVDSPDGLLRFTVLVTDGSLRYQIVRRGRVLVAPSGLGLDLAGLPSLTGGLVVKSVERRTVDESWRPVWGPDALVRNHARECVLRTVQPTSGIRLDVIVRVFDDGVGFRYHLPAQPGLDTCTVTAERTEFALPPASLSWSLEAGTDWNADERHYRRAQLSDVRTAQTPLTLTTPDGQHIVLHEAALIDYPSMTLAADTTRPGTLTSELISLPDGTKARLSGEFSTPWRTLTIGDRPGDLAESHLTENLNEPCALADTSWISPGTYVGVWWELQRRHTTWTEGPRHGATTERVKQYIDLAREAGASHVLAEGWNTNAGGQWTDQDFLTPQPDLDLPEVLRYARANGIGFTAHNETRGFVDHYDQHLETIFARYAELGIHAVKTGYATKFLLGGVNRSHFDQEAVRHYQRVVDTAARHQIMVIAHEAIKPTGLARTHPNMMTSEGVAGMEQHNYMGRLGNPPEQATVLPFTRFMGGPADYTPGVLNVTWDPASLGTRVQTTSAAQLALYPIFFSPLQMLADTPENYHSHPGFAYLKDMPASWDETRFLDCVIGDYTVAARRKGDTWYLGAITDEYDRTLRVPLRFLGRGRYSAEIYSDAAETSWHDNPLPIDVRTRTVRSSTVLTLPLVAGGGTAIRFRPARS</sequence>
<dbReference type="Pfam" id="PF10566">
    <property type="entry name" value="Glyco_hydro_97"/>
    <property type="match status" value="1"/>
</dbReference>